<comment type="caution">
    <text evidence="7">The sequence shown here is derived from an EMBL/GenBank/DDBJ whole genome shotgun (WGS) entry which is preliminary data.</text>
</comment>
<dbReference type="InterPro" id="IPR005158">
    <property type="entry name" value="BTAD"/>
</dbReference>
<dbReference type="PANTHER" id="PTHR35807">
    <property type="entry name" value="TRANSCRIPTIONAL REGULATOR REDD-RELATED"/>
    <property type="match status" value="1"/>
</dbReference>
<keyword evidence="8" id="KW-1185">Reference proteome</keyword>
<evidence type="ECO:0000256" key="5">
    <source>
        <dbReference type="PROSITE-ProRule" id="PRU01091"/>
    </source>
</evidence>
<evidence type="ECO:0000259" key="6">
    <source>
        <dbReference type="PROSITE" id="PS51755"/>
    </source>
</evidence>
<keyword evidence="4" id="KW-0804">Transcription</keyword>
<dbReference type="PANTHER" id="PTHR35807:SF1">
    <property type="entry name" value="TRANSCRIPTIONAL REGULATOR REDD"/>
    <property type="match status" value="1"/>
</dbReference>
<organism evidence="7 8">
    <name type="scientific">Paractinoplanes durhamensis</name>
    <dbReference type="NCBI Taxonomy" id="113563"/>
    <lineage>
        <taxon>Bacteria</taxon>
        <taxon>Bacillati</taxon>
        <taxon>Actinomycetota</taxon>
        <taxon>Actinomycetes</taxon>
        <taxon>Micromonosporales</taxon>
        <taxon>Micromonosporaceae</taxon>
        <taxon>Paractinoplanes</taxon>
    </lineage>
</organism>
<dbReference type="InterPro" id="IPR036388">
    <property type="entry name" value="WH-like_DNA-bd_sf"/>
</dbReference>
<proteinExistence type="inferred from homology"/>
<dbReference type="EMBL" id="BOML01000092">
    <property type="protein sequence ID" value="GIE07879.1"/>
    <property type="molecule type" value="Genomic_DNA"/>
</dbReference>
<dbReference type="CDD" id="cd15831">
    <property type="entry name" value="BTAD"/>
    <property type="match status" value="1"/>
</dbReference>
<keyword evidence="2" id="KW-0805">Transcription regulation</keyword>
<evidence type="ECO:0000256" key="4">
    <source>
        <dbReference type="ARBA" id="ARBA00023163"/>
    </source>
</evidence>
<accession>A0ABQ3ZDJ1</accession>
<evidence type="ECO:0000256" key="1">
    <source>
        <dbReference type="ARBA" id="ARBA00005820"/>
    </source>
</evidence>
<sequence>MRYELLGPIRMVDDGTVYTVSARKVEVLLAVLLVRAGQVVGLEQLMAEIWGEDLPRRATAGLHVYVSQLRKFLARPEQADSPIVTTHAGYMFQLGSDVLDVHEFQRIVADGRRSRREGLLEQAFMQFEKAIGMWRGPALGDQRNGPALTAFAGWAELAKMECAEQLVDCALELGRHREYVGYLYTMTSEHPFREVFYQQLMLALYRSGCRAEALQVYQSARTVLDSEFGLEPCRNLRDLQRAILLGDPQLEAAVA</sequence>
<dbReference type="Proteomes" id="UP000637628">
    <property type="component" value="Unassembled WGS sequence"/>
</dbReference>
<evidence type="ECO:0000256" key="3">
    <source>
        <dbReference type="ARBA" id="ARBA00023125"/>
    </source>
</evidence>
<comment type="similarity">
    <text evidence="1">Belongs to the AfsR/DnrI/RedD regulatory family.</text>
</comment>
<dbReference type="InterPro" id="IPR011990">
    <property type="entry name" value="TPR-like_helical_dom_sf"/>
</dbReference>
<feature type="domain" description="OmpR/PhoB-type" evidence="6">
    <location>
        <begin position="1"/>
        <end position="94"/>
    </location>
</feature>
<evidence type="ECO:0000256" key="2">
    <source>
        <dbReference type="ARBA" id="ARBA00023015"/>
    </source>
</evidence>
<keyword evidence="3 5" id="KW-0238">DNA-binding</keyword>
<dbReference type="PROSITE" id="PS51755">
    <property type="entry name" value="OMPR_PHOB"/>
    <property type="match status" value="1"/>
</dbReference>
<dbReference type="SMART" id="SM01043">
    <property type="entry name" value="BTAD"/>
    <property type="match status" value="1"/>
</dbReference>
<protein>
    <recommendedName>
        <fullName evidence="6">OmpR/PhoB-type domain-containing protein</fullName>
    </recommendedName>
</protein>
<dbReference type="Gene3D" id="1.25.40.10">
    <property type="entry name" value="Tetratricopeptide repeat domain"/>
    <property type="match status" value="1"/>
</dbReference>
<dbReference type="Gene3D" id="1.10.10.10">
    <property type="entry name" value="Winged helix-like DNA-binding domain superfamily/Winged helix DNA-binding domain"/>
    <property type="match status" value="1"/>
</dbReference>
<dbReference type="Pfam" id="PF03704">
    <property type="entry name" value="BTAD"/>
    <property type="match status" value="1"/>
</dbReference>
<dbReference type="InterPro" id="IPR051677">
    <property type="entry name" value="AfsR-DnrI-RedD_regulator"/>
</dbReference>
<dbReference type="InterPro" id="IPR016032">
    <property type="entry name" value="Sig_transdc_resp-reg_C-effctor"/>
</dbReference>
<evidence type="ECO:0000313" key="7">
    <source>
        <dbReference type="EMBL" id="GIE07879.1"/>
    </source>
</evidence>
<name>A0ABQ3ZDJ1_9ACTN</name>
<gene>
    <name evidence="7" type="ORF">Adu01nite_92290</name>
</gene>
<dbReference type="Pfam" id="PF00486">
    <property type="entry name" value="Trans_reg_C"/>
    <property type="match status" value="1"/>
</dbReference>
<dbReference type="SUPFAM" id="SSF48452">
    <property type="entry name" value="TPR-like"/>
    <property type="match status" value="1"/>
</dbReference>
<reference evidence="7 8" key="1">
    <citation type="submission" date="2021-01" db="EMBL/GenBank/DDBJ databases">
        <title>Whole genome shotgun sequence of Actinoplanes durhamensis NBRC 14914.</title>
        <authorList>
            <person name="Komaki H."/>
            <person name="Tamura T."/>
        </authorList>
    </citation>
    <scope>NUCLEOTIDE SEQUENCE [LARGE SCALE GENOMIC DNA]</scope>
    <source>
        <strain evidence="7 8">NBRC 14914</strain>
    </source>
</reference>
<dbReference type="InterPro" id="IPR001867">
    <property type="entry name" value="OmpR/PhoB-type_DNA-bd"/>
</dbReference>
<evidence type="ECO:0000313" key="8">
    <source>
        <dbReference type="Proteomes" id="UP000637628"/>
    </source>
</evidence>
<dbReference type="SMART" id="SM00862">
    <property type="entry name" value="Trans_reg_C"/>
    <property type="match status" value="1"/>
</dbReference>
<feature type="DNA-binding region" description="OmpR/PhoB-type" evidence="5">
    <location>
        <begin position="1"/>
        <end position="94"/>
    </location>
</feature>
<dbReference type="SUPFAM" id="SSF46894">
    <property type="entry name" value="C-terminal effector domain of the bipartite response regulators"/>
    <property type="match status" value="1"/>
</dbReference>
<dbReference type="RefSeq" id="WP_203735713.1">
    <property type="nucleotide sequence ID" value="NZ_BAAATX010000053.1"/>
</dbReference>